<accession>A0A2P2Q9Y3</accession>
<evidence type="ECO:0000313" key="2">
    <source>
        <dbReference type="EMBL" id="MBX63689.1"/>
    </source>
</evidence>
<protein>
    <submittedName>
        <fullName evidence="2">Uncharacterized protein</fullName>
    </submittedName>
</protein>
<feature type="region of interest" description="Disordered" evidence="1">
    <location>
        <begin position="21"/>
        <end position="53"/>
    </location>
</feature>
<name>A0A2P2Q9Y3_RHIMU</name>
<evidence type="ECO:0000256" key="1">
    <source>
        <dbReference type="SAM" id="MobiDB-lite"/>
    </source>
</evidence>
<dbReference type="AlphaFoldDB" id="A0A2P2Q9Y3"/>
<proteinExistence type="predicted"/>
<feature type="compositionally biased region" description="Basic and acidic residues" evidence="1">
    <location>
        <begin position="44"/>
        <end position="53"/>
    </location>
</feature>
<reference evidence="2" key="1">
    <citation type="submission" date="2018-02" db="EMBL/GenBank/DDBJ databases">
        <title>Rhizophora mucronata_Transcriptome.</title>
        <authorList>
            <person name="Meera S.P."/>
            <person name="Sreeshan A."/>
            <person name="Augustine A."/>
        </authorList>
    </citation>
    <scope>NUCLEOTIDE SEQUENCE</scope>
    <source>
        <tissue evidence="2">Leaf</tissue>
    </source>
</reference>
<organism evidence="2">
    <name type="scientific">Rhizophora mucronata</name>
    <name type="common">Asiatic mangrove</name>
    <dbReference type="NCBI Taxonomy" id="61149"/>
    <lineage>
        <taxon>Eukaryota</taxon>
        <taxon>Viridiplantae</taxon>
        <taxon>Streptophyta</taxon>
        <taxon>Embryophyta</taxon>
        <taxon>Tracheophyta</taxon>
        <taxon>Spermatophyta</taxon>
        <taxon>Magnoliopsida</taxon>
        <taxon>eudicotyledons</taxon>
        <taxon>Gunneridae</taxon>
        <taxon>Pentapetalae</taxon>
        <taxon>rosids</taxon>
        <taxon>fabids</taxon>
        <taxon>Malpighiales</taxon>
        <taxon>Rhizophoraceae</taxon>
        <taxon>Rhizophora</taxon>
    </lineage>
</organism>
<sequence length="53" mass="6253">MHKIVVVKKWRLHKNLTNSQASLETLRKRKQENTSQMNLSMSRKYHDGQGTKS</sequence>
<dbReference type="EMBL" id="GGEC01083205">
    <property type="protein sequence ID" value="MBX63689.1"/>
    <property type="molecule type" value="Transcribed_RNA"/>
</dbReference>